<proteinExistence type="predicted"/>
<evidence type="ECO:0000259" key="2">
    <source>
        <dbReference type="SMART" id="SM00226"/>
    </source>
</evidence>
<keyword evidence="4" id="KW-1185">Reference proteome</keyword>
<dbReference type="PANTHER" id="PTHR43428">
    <property type="entry name" value="ARSENATE REDUCTASE"/>
    <property type="match status" value="1"/>
</dbReference>
<dbReference type="CDD" id="cd16345">
    <property type="entry name" value="LMWP_ArsC"/>
    <property type="match status" value="1"/>
</dbReference>
<dbReference type="InterPro" id="IPR036196">
    <property type="entry name" value="Ptyr_pPase_sf"/>
</dbReference>
<dbReference type="SMART" id="SM00226">
    <property type="entry name" value="LMWPc"/>
    <property type="match status" value="1"/>
</dbReference>
<evidence type="ECO:0000313" key="4">
    <source>
        <dbReference type="Proteomes" id="UP000663088"/>
    </source>
</evidence>
<gene>
    <name evidence="3" type="ORF">EM20IM_02055</name>
</gene>
<dbReference type="EMBL" id="CP065956">
    <property type="protein sequence ID" value="QSR87151.1"/>
    <property type="molecule type" value="Genomic_DNA"/>
</dbReference>
<dbReference type="InterPro" id="IPR023485">
    <property type="entry name" value="Ptyr_pPase"/>
</dbReference>
<dbReference type="Gene3D" id="3.40.50.2300">
    <property type="match status" value="1"/>
</dbReference>
<dbReference type="PANTHER" id="PTHR43428:SF1">
    <property type="entry name" value="ARSENATE REDUCTASE"/>
    <property type="match status" value="1"/>
</dbReference>
<evidence type="ECO:0000313" key="3">
    <source>
        <dbReference type="EMBL" id="QSR87151.1"/>
    </source>
</evidence>
<dbReference type="Pfam" id="PF01451">
    <property type="entry name" value="LMWPc"/>
    <property type="match status" value="1"/>
</dbReference>
<dbReference type="SUPFAM" id="SSF52788">
    <property type="entry name" value="Phosphotyrosine protein phosphatases I"/>
    <property type="match status" value="1"/>
</dbReference>
<keyword evidence="1" id="KW-0059">Arsenical resistance</keyword>
<evidence type="ECO:0000256" key="1">
    <source>
        <dbReference type="ARBA" id="ARBA00022849"/>
    </source>
</evidence>
<organism evidence="3 4">
    <name type="scientific">Candidatus Methylacidiphilum infernorum</name>
    <dbReference type="NCBI Taxonomy" id="511746"/>
    <lineage>
        <taxon>Bacteria</taxon>
        <taxon>Pseudomonadati</taxon>
        <taxon>Verrucomicrobiota</taxon>
        <taxon>Methylacidiphilae</taxon>
        <taxon>Methylacidiphilales</taxon>
        <taxon>Methylacidiphilaceae</taxon>
        <taxon>Methylacidiphilum (ex Ratnadevi et al. 2023)</taxon>
    </lineage>
</organism>
<name>A0ABX7PWX6_9BACT</name>
<protein>
    <submittedName>
        <fullName evidence="3">Arsenate reductase ArsC</fullName>
    </submittedName>
</protein>
<reference evidence="3 4" key="1">
    <citation type="submission" date="2020-12" db="EMBL/GenBank/DDBJ databases">
        <authorList>
            <person name="Awala S.I."/>
            <person name="Gwak J.-H."/>
            <person name="Kim S.-J."/>
            <person name="Rhee S.-K."/>
        </authorList>
    </citation>
    <scope>NUCLEOTIDE SEQUENCE [LARGE SCALE GENOMIC DNA]</scope>
    <source>
        <strain evidence="3 4">IT5</strain>
    </source>
</reference>
<dbReference type="RefSeq" id="WP_206847602.1">
    <property type="nucleotide sequence ID" value="NZ_CP065956.1"/>
</dbReference>
<feature type="domain" description="Phosphotyrosine protein phosphatase I" evidence="2">
    <location>
        <begin position="5"/>
        <end position="143"/>
    </location>
</feature>
<dbReference type="Proteomes" id="UP000663088">
    <property type="component" value="Chromosome"/>
</dbReference>
<accession>A0ABX7PWX6</accession>
<sequence length="144" mass="16042">MNNTIKVLFLCTANSARSIMAEAILRHYGKGKYLAFSAGSSPKGEVHPLALETLKNNGISCENLRSKSLREFLQNNSPSFDYVVTVCSNAAKEACPLYPKEASVVHWNIADPAAVEGEWSLRKQAFQLAFDELQKKIQSFFLDR</sequence>